<dbReference type="VEuPathDB" id="FungiDB:YALI1_D17731g"/>
<dbReference type="RefSeq" id="XP_068138805.1">
    <property type="nucleotide sequence ID" value="XM_068282704.1"/>
</dbReference>
<evidence type="ECO:0000313" key="2">
    <source>
        <dbReference type="Proteomes" id="UP000182444"/>
    </source>
</evidence>
<name>A0A1D8NEK5_YARLL</name>
<protein>
    <submittedName>
        <fullName evidence="1">Uncharacterized protein</fullName>
    </submittedName>
</protein>
<evidence type="ECO:0000313" key="1">
    <source>
        <dbReference type="EMBL" id="AOW04062.1"/>
    </source>
</evidence>
<dbReference type="GeneID" id="94583313"/>
<dbReference type="EMBL" id="CP017556">
    <property type="protein sequence ID" value="AOW04062.1"/>
    <property type="molecule type" value="Genomic_DNA"/>
</dbReference>
<organism evidence="1 2">
    <name type="scientific">Yarrowia lipolytica</name>
    <name type="common">Candida lipolytica</name>
    <dbReference type="NCBI Taxonomy" id="4952"/>
    <lineage>
        <taxon>Eukaryota</taxon>
        <taxon>Fungi</taxon>
        <taxon>Dikarya</taxon>
        <taxon>Ascomycota</taxon>
        <taxon>Saccharomycotina</taxon>
        <taxon>Dipodascomycetes</taxon>
        <taxon>Dipodascales</taxon>
        <taxon>Dipodascales incertae sedis</taxon>
        <taxon>Yarrowia</taxon>
    </lineage>
</organism>
<proteinExistence type="predicted"/>
<accession>A0A1D8NEK5</accession>
<dbReference type="AlphaFoldDB" id="A0A1D8NEK5"/>
<sequence length="81" mass="9545">MSGQRLILEKRGVRFYYLREGPSPSLLTPKIHRKKPPFIPHLCPFMPLLYPLLYPRLYPISPFRPLTLLSIYLYLGCGRSR</sequence>
<reference evidence="1 2" key="1">
    <citation type="journal article" date="2016" name="PLoS ONE">
        <title>Sequence Assembly of Yarrowia lipolytica Strain W29/CLIB89 Shows Transposable Element Diversity.</title>
        <authorList>
            <person name="Magnan C."/>
            <person name="Yu J."/>
            <person name="Chang I."/>
            <person name="Jahn E."/>
            <person name="Kanomata Y."/>
            <person name="Wu J."/>
            <person name="Zeller M."/>
            <person name="Oakes M."/>
            <person name="Baldi P."/>
            <person name="Sandmeyer S."/>
        </authorList>
    </citation>
    <scope>NUCLEOTIDE SEQUENCE [LARGE SCALE GENOMIC DNA]</scope>
    <source>
        <strain evidence="2">CLIB89(W29)</strain>
    </source>
</reference>
<gene>
    <name evidence="1" type="ORF">YALI1_D17731g</name>
</gene>
<dbReference type="Proteomes" id="UP000182444">
    <property type="component" value="Chromosome 1D"/>
</dbReference>